<sequence length="207" mass="21991">MRLSLALLLALASPALAEGPVVTGGLSLSLTTEDDPGARQSAGAYVEAEFSGLYAGLSYDIYKDNLLNEADLYVGYRNTFGTLDVDAAYTRYIYPRDGGDCCGSLDLTLGLPLAGFDTALEVSHDPDLKLTTQEATLSRDFTLADRVTLTPSFTVNHAPGDYSTEWELQADYAIGTASTLSGYVADGSDYAPYLGVDLTWDVTLLGG</sequence>
<proteinExistence type="predicted"/>
<feature type="signal peptide" evidence="1">
    <location>
        <begin position="1"/>
        <end position="17"/>
    </location>
</feature>
<dbReference type="EMBL" id="JAABNR010000007">
    <property type="protein sequence ID" value="NBZ87656.1"/>
    <property type="molecule type" value="Genomic_DNA"/>
</dbReference>
<dbReference type="AlphaFoldDB" id="A0AAE4YA38"/>
<accession>A0AAE4YA38</accession>
<keyword evidence="1" id="KW-0732">Signal</keyword>
<gene>
    <name evidence="2" type="ORF">GV832_08705</name>
</gene>
<reference evidence="2" key="1">
    <citation type="submission" date="2020-01" db="EMBL/GenBank/DDBJ databases">
        <authorList>
            <person name="Chen W.-M."/>
        </authorList>
    </citation>
    <scope>NUCLEOTIDE SEQUENCE</scope>
    <source>
        <strain evidence="2">CYK-10</strain>
    </source>
</reference>
<evidence type="ECO:0000313" key="3">
    <source>
        <dbReference type="Proteomes" id="UP001193501"/>
    </source>
</evidence>
<comment type="caution">
    <text evidence="2">The sequence shown here is derived from an EMBL/GenBank/DDBJ whole genome shotgun (WGS) entry which is preliminary data.</text>
</comment>
<dbReference type="RefSeq" id="WP_168774472.1">
    <property type="nucleotide sequence ID" value="NZ_JAABNR010000007.1"/>
</dbReference>
<dbReference type="Proteomes" id="UP001193501">
    <property type="component" value="Unassembled WGS sequence"/>
</dbReference>
<evidence type="ECO:0000256" key="1">
    <source>
        <dbReference type="SAM" id="SignalP"/>
    </source>
</evidence>
<keyword evidence="3" id="KW-1185">Reference proteome</keyword>
<dbReference type="Gene3D" id="2.40.160.10">
    <property type="entry name" value="Porin"/>
    <property type="match status" value="1"/>
</dbReference>
<dbReference type="InterPro" id="IPR023614">
    <property type="entry name" value="Porin_dom_sf"/>
</dbReference>
<protein>
    <submittedName>
        <fullName evidence="2">Uncharacterized protein</fullName>
    </submittedName>
</protein>
<name>A0AAE4YA38_9RHOB</name>
<feature type="chain" id="PRO_5042210231" evidence="1">
    <location>
        <begin position="18"/>
        <end position="207"/>
    </location>
</feature>
<evidence type="ECO:0000313" key="2">
    <source>
        <dbReference type="EMBL" id="NBZ87656.1"/>
    </source>
</evidence>
<organism evidence="2 3">
    <name type="scientific">Stagnihabitans tardus</name>
    <dbReference type="NCBI Taxonomy" id="2699202"/>
    <lineage>
        <taxon>Bacteria</taxon>
        <taxon>Pseudomonadati</taxon>
        <taxon>Pseudomonadota</taxon>
        <taxon>Alphaproteobacteria</taxon>
        <taxon>Rhodobacterales</taxon>
        <taxon>Paracoccaceae</taxon>
        <taxon>Stagnihabitans</taxon>
    </lineage>
</organism>